<dbReference type="AlphaFoldDB" id="A0A5K7ZIX5"/>
<name>A0A5K7ZIX5_9BACT</name>
<dbReference type="Proteomes" id="UP000425960">
    <property type="component" value="Chromosome"/>
</dbReference>
<sequence>MNEVRCGTIELGHGLGDLGLNFIEVGDRAGGENHAQFVIMLYATNQAFSCRAKRNTFLGKITQKSLFIGGTSHKQASVKPAADCIKFQYMVYLQHIAWYLKNVRRSPMGVFGWSDCRAFSMGHFQA</sequence>
<evidence type="ECO:0000313" key="1">
    <source>
        <dbReference type="EMBL" id="BBO80946.1"/>
    </source>
</evidence>
<gene>
    <name evidence="1" type="ORF">DSCO28_15120</name>
</gene>
<dbReference type="EMBL" id="AP021876">
    <property type="protein sequence ID" value="BBO80946.1"/>
    <property type="molecule type" value="Genomic_DNA"/>
</dbReference>
<dbReference type="KEGG" id="dov:DSCO28_15120"/>
<protein>
    <submittedName>
        <fullName evidence="1">Uncharacterized protein</fullName>
    </submittedName>
</protein>
<reference evidence="1 2" key="1">
    <citation type="submission" date="2019-11" db="EMBL/GenBank/DDBJ databases">
        <title>Comparative genomics of hydrocarbon-degrading Desulfosarcina strains.</title>
        <authorList>
            <person name="Watanabe M."/>
            <person name="Kojima H."/>
            <person name="Fukui M."/>
        </authorList>
    </citation>
    <scope>NUCLEOTIDE SEQUENCE [LARGE SCALE GENOMIC DNA]</scope>
    <source>
        <strain evidence="1 2">28bB2T</strain>
    </source>
</reference>
<evidence type="ECO:0000313" key="2">
    <source>
        <dbReference type="Proteomes" id="UP000425960"/>
    </source>
</evidence>
<accession>A0A5K7ZIX5</accession>
<proteinExistence type="predicted"/>
<organism evidence="1 2">
    <name type="scientific">Desulfosarcina ovata subsp. sediminis</name>
    <dbReference type="NCBI Taxonomy" id="885957"/>
    <lineage>
        <taxon>Bacteria</taxon>
        <taxon>Pseudomonadati</taxon>
        <taxon>Thermodesulfobacteriota</taxon>
        <taxon>Desulfobacteria</taxon>
        <taxon>Desulfobacterales</taxon>
        <taxon>Desulfosarcinaceae</taxon>
        <taxon>Desulfosarcina</taxon>
    </lineage>
</organism>